<dbReference type="SUPFAM" id="SSF52540">
    <property type="entry name" value="P-loop containing nucleoside triphosphate hydrolases"/>
    <property type="match status" value="1"/>
</dbReference>
<name>A0A2G9QH22_AQUCT</name>
<dbReference type="AlphaFoldDB" id="A0A2G9QH22"/>
<dbReference type="OrthoDB" id="2135133at2759"/>
<protein>
    <recommendedName>
        <fullName evidence="2">Guanylate-binding protein/Atlastin C-terminal domain-containing protein</fullName>
    </recommendedName>
</protein>
<reference evidence="4" key="1">
    <citation type="journal article" date="2017" name="Nat. Commun.">
        <title>The North American bullfrog draft genome provides insight into hormonal regulation of long noncoding RNA.</title>
        <authorList>
            <person name="Hammond S.A."/>
            <person name="Warren R.L."/>
            <person name="Vandervalk B.P."/>
            <person name="Kucuk E."/>
            <person name="Khan H."/>
            <person name="Gibb E.A."/>
            <person name="Pandoh P."/>
            <person name="Kirk H."/>
            <person name="Zhao Y."/>
            <person name="Jones M."/>
            <person name="Mungall A.J."/>
            <person name="Coope R."/>
            <person name="Pleasance S."/>
            <person name="Moore R.A."/>
            <person name="Holt R.A."/>
            <person name="Round J.M."/>
            <person name="Ohora S."/>
            <person name="Walle B.V."/>
            <person name="Veldhoen N."/>
            <person name="Helbing C.C."/>
            <person name="Birol I."/>
        </authorList>
    </citation>
    <scope>NUCLEOTIDE SEQUENCE [LARGE SCALE GENOMIC DNA]</scope>
</reference>
<evidence type="ECO:0000256" key="1">
    <source>
        <dbReference type="SAM" id="MobiDB-lite"/>
    </source>
</evidence>
<dbReference type="InterPro" id="IPR003191">
    <property type="entry name" value="Guanylate-bd/ATL_C"/>
</dbReference>
<dbReference type="PANTHER" id="PTHR10751">
    <property type="entry name" value="GUANYLATE BINDING PROTEIN"/>
    <property type="match status" value="1"/>
</dbReference>
<feature type="compositionally biased region" description="Polar residues" evidence="1">
    <location>
        <begin position="1"/>
        <end position="11"/>
    </location>
</feature>
<dbReference type="GO" id="GO:0003924">
    <property type="term" value="F:GTPase activity"/>
    <property type="evidence" value="ECO:0007669"/>
    <property type="project" value="InterPro"/>
</dbReference>
<gene>
    <name evidence="3" type="ORF">AB205_0120580</name>
</gene>
<evidence type="ECO:0000313" key="4">
    <source>
        <dbReference type="Proteomes" id="UP000228934"/>
    </source>
</evidence>
<dbReference type="InterPro" id="IPR036543">
    <property type="entry name" value="Guanylate-bd_C_sf"/>
</dbReference>
<keyword evidence="4" id="KW-1185">Reference proteome</keyword>
<evidence type="ECO:0000259" key="2">
    <source>
        <dbReference type="Pfam" id="PF02841"/>
    </source>
</evidence>
<feature type="region of interest" description="Disordered" evidence="1">
    <location>
        <begin position="1"/>
        <end position="23"/>
    </location>
</feature>
<evidence type="ECO:0000313" key="3">
    <source>
        <dbReference type="EMBL" id="PIO14805.1"/>
    </source>
</evidence>
<dbReference type="Gene3D" id="1.20.1000.10">
    <property type="entry name" value="Guanylate-binding protein, C-terminal domain"/>
    <property type="match status" value="1"/>
</dbReference>
<proteinExistence type="predicted"/>
<organism evidence="3 4">
    <name type="scientific">Aquarana catesbeiana</name>
    <name type="common">American bullfrog</name>
    <name type="synonym">Rana catesbeiana</name>
    <dbReference type="NCBI Taxonomy" id="8400"/>
    <lineage>
        <taxon>Eukaryota</taxon>
        <taxon>Metazoa</taxon>
        <taxon>Chordata</taxon>
        <taxon>Craniata</taxon>
        <taxon>Vertebrata</taxon>
        <taxon>Euteleostomi</taxon>
        <taxon>Amphibia</taxon>
        <taxon>Batrachia</taxon>
        <taxon>Anura</taxon>
        <taxon>Neobatrachia</taxon>
        <taxon>Ranoidea</taxon>
        <taxon>Ranidae</taxon>
        <taxon>Aquarana</taxon>
    </lineage>
</organism>
<dbReference type="Proteomes" id="UP000228934">
    <property type="component" value="Unassembled WGS sequence"/>
</dbReference>
<dbReference type="InterPro" id="IPR027417">
    <property type="entry name" value="P-loop_NTPase"/>
</dbReference>
<dbReference type="EMBL" id="KZ059549">
    <property type="protein sequence ID" value="PIO14805.1"/>
    <property type="molecule type" value="Genomic_DNA"/>
</dbReference>
<accession>A0A2G9QH22</accession>
<dbReference type="GO" id="GO:0005525">
    <property type="term" value="F:GTP binding"/>
    <property type="evidence" value="ECO:0007669"/>
    <property type="project" value="InterPro"/>
</dbReference>
<dbReference type="Gene3D" id="3.40.50.300">
    <property type="entry name" value="P-loop containing nucleotide triphosphate hydrolases"/>
    <property type="match status" value="1"/>
</dbReference>
<feature type="domain" description="Guanylate-binding protein/Atlastin C-terminal" evidence="2">
    <location>
        <begin position="5"/>
        <end position="168"/>
    </location>
</feature>
<dbReference type="SUPFAM" id="SSF48340">
    <property type="entry name" value="Interferon-induced guanylate-binding protein 1 (GBP1), C-terminal domain"/>
    <property type="match status" value="1"/>
</dbReference>
<sequence>MTLEKNQSSIRRSTESYENKMKAQQFNTEEEFQSLHESLQEEALREFEKSYVTHEKSQDEYLHQLEKDLKEKRGELWKICEDSSLKKCEDLLKKLKCDVDQALKENKYHVTGGFDAFLKDKDNIIRVYNEQTDKGIKAQEFLKKLSDYLEGIENTIPKTVQAAKKRKQLKRGDSRDCDQLSDYVQDYQLPAGRFDRLLIQLFGYVGHGKSSFVNSCVYTLSNGKFQDLAGEGISNGGKTMERRAYELTSTISIVDNRGFAMLGDAEAWEIYAQLCNFAPFNEKVEWNKSFQVRNDGLIRKMKENKTPDLIVPAFVCSSEHNLSDAESSSIKMFLRKAHQLTGIQPFVVLTKDRKDSGLRTKFAQMGIENVCPIENYIISDHFSDRHKHLNFLNFLKDILQAVNFHLHESVNFETQRYEWMSFLMQMANNI</sequence>
<feature type="compositionally biased region" description="Basic and acidic residues" evidence="1">
    <location>
        <begin position="12"/>
        <end position="21"/>
    </location>
</feature>
<dbReference type="Pfam" id="PF02841">
    <property type="entry name" value="GBP_C"/>
    <property type="match status" value="1"/>
</dbReference>